<keyword evidence="2" id="KW-1133">Transmembrane helix</keyword>
<keyword evidence="1" id="KW-0175">Coiled coil</keyword>
<keyword evidence="2" id="KW-0812">Transmembrane</keyword>
<feature type="coiled-coil region" evidence="1">
    <location>
        <begin position="44"/>
        <end position="118"/>
    </location>
</feature>
<keyword evidence="2" id="KW-0472">Membrane</keyword>
<reference evidence="3" key="1">
    <citation type="submission" date="2020-04" db="EMBL/GenBank/DDBJ databases">
        <authorList>
            <person name="Chiriac C."/>
            <person name="Salcher M."/>
            <person name="Ghai R."/>
            <person name="Kavagutti S V."/>
        </authorList>
    </citation>
    <scope>NUCLEOTIDE SEQUENCE</scope>
</reference>
<evidence type="ECO:0000256" key="2">
    <source>
        <dbReference type="SAM" id="Phobius"/>
    </source>
</evidence>
<protein>
    <submittedName>
        <fullName evidence="3">Uncharacterized protein</fullName>
    </submittedName>
</protein>
<gene>
    <name evidence="3" type="ORF">UFOVP286_21</name>
</gene>
<name>A0A6J5LRN8_9CAUD</name>
<evidence type="ECO:0000313" key="3">
    <source>
        <dbReference type="EMBL" id="CAB4135717.1"/>
    </source>
</evidence>
<evidence type="ECO:0000256" key="1">
    <source>
        <dbReference type="SAM" id="Coils"/>
    </source>
</evidence>
<sequence length="143" mass="16476">MELLEIFTKAIAPQILGRIFDNIPQAIILFGFFGIIIIKYLLKWNRARVEKNKAKEAIDETKAQIKEERSQAIFKNTENLIAKVDAIEIAQKETAKEIKALKAEYNTLDKRVVRIEARDEINSKQENAIIGMLNRIIHSIDKK</sequence>
<feature type="transmembrane region" description="Helical" evidence="2">
    <location>
        <begin position="23"/>
        <end position="42"/>
    </location>
</feature>
<proteinExistence type="predicted"/>
<dbReference type="EMBL" id="LR796304">
    <property type="protein sequence ID" value="CAB4135717.1"/>
    <property type="molecule type" value="Genomic_DNA"/>
</dbReference>
<accession>A0A6J5LRN8</accession>
<organism evidence="3">
    <name type="scientific">uncultured Caudovirales phage</name>
    <dbReference type="NCBI Taxonomy" id="2100421"/>
    <lineage>
        <taxon>Viruses</taxon>
        <taxon>Duplodnaviria</taxon>
        <taxon>Heunggongvirae</taxon>
        <taxon>Uroviricota</taxon>
        <taxon>Caudoviricetes</taxon>
        <taxon>Peduoviridae</taxon>
        <taxon>Maltschvirus</taxon>
        <taxon>Maltschvirus maltsch</taxon>
    </lineage>
</organism>